<evidence type="ECO:0000313" key="2">
    <source>
        <dbReference type="Proteomes" id="UP000821845"/>
    </source>
</evidence>
<comment type="caution">
    <text evidence="1">The sequence shown here is derived from an EMBL/GenBank/DDBJ whole genome shotgun (WGS) entry which is preliminary data.</text>
</comment>
<proteinExistence type="predicted"/>
<dbReference type="EMBL" id="CM023485">
    <property type="protein sequence ID" value="KAH6929766.1"/>
    <property type="molecule type" value="Genomic_DNA"/>
</dbReference>
<organism evidence="1 2">
    <name type="scientific">Hyalomma asiaticum</name>
    <name type="common">Tick</name>
    <dbReference type="NCBI Taxonomy" id="266040"/>
    <lineage>
        <taxon>Eukaryota</taxon>
        <taxon>Metazoa</taxon>
        <taxon>Ecdysozoa</taxon>
        <taxon>Arthropoda</taxon>
        <taxon>Chelicerata</taxon>
        <taxon>Arachnida</taxon>
        <taxon>Acari</taxon>
        <taxon>Parasitiformes</taxon>
        <taxon>Ixodida</taxon>
        <taxon>Ixodoidea</taxon>
        <taxon>Ixodidae</taxon>
        <taxon>Hyalomminae</taxon>
        <taxon>Hyalomma</taxon>
    </lineage>
</organism>
<accession>A0ACB7S740</accession>
<keyword evidence="2" id="KW-1185">Reference proteome</keyword>
<sequence length="306" mass="33530">MTKGLRATYNALLSNEAFIWHSVPKSTLAEFQELRATSLFFASGVRSKQQLDAFYEAYPYTRKDDSFLDTWLKVCRLADETQRNASGLDLGTLLTPNALTLAAATSNKILLPAPTLLLPLFSPEALVSTNFGGLGHILAHGMLRKLHKALIEAGEHNGSSVLERYKRHLECVQPSSIDGSSSSAPDAGGVANVDWTTGIVSVADLVGLHVSYETFSTRLQRRTLPSTNMTERQVFFATSCFKFCMMEAEKGRQSVAQAGAQDAASRILTASRERCNAPLRNLKAFADAFKCKPSSPMNPARKCTFW</sequence>
<gene>
    <name evidence="1" type="ORF">HPB50_005853</name>
</gene>
<name>A0ACB7S740_HYAAI</name>
<dbReference type="Proteomes" id="UP000821845">
    <property type="component" value="Chromosome 5"/>
</dbReference>
<evidence type="ECO:0000313" key="1">
    <source>
        <dbReference type="EMBL" id="KAH6929766.1"/>
    </source>
</evidence>
<reference evidence="1" key="1">
    <citation type="submission" date="2020-05" db="EMBL/GenBank/DDBJ databases">
        <title>Large-scale comparative analyses of tick genomes elucidate their genetic diversity and vector capacities.</title>
        <authorList>
            <person name="Jia N."/>
            <person name="Wang J."/>
            <person name="Shi W."/>
            <person name="Du L."/>
            <person name="Sun Y."/>
            <person name="Zhan W."/>
            <person name="Jiang J."/>
            <person name="Wang Q."/>
            <person name="Zhang B."/>
            <person name="Ji P."/>
            <person name="Sakyi L.B."/>
            <person name="Cui X."/>
            <person name="Yuan T."/>
            <person name="Jiang B."/>
            <person name="Yang W."/>
            <person name="Lam T.T.-Y."/>
            <person name="Chang Q."/>
            <person name="Ding S."/>
            <person name="Wang X."/>
            <person name="Zhu J."/>
            <person name="Ruan X."/>
            <person name="Zhao L."/>
            <person name="Wei J."/>
            <person name="Que T."/>
            <person name="Du C."/>
            <person name="Cheng J."/>
            <person name="Dai P."/>
            <person name="Han X."/>
            <person name="Huang E."/>
            <person name="Gao Y."/>
            <person name="Liu J."/>
            <person name="Shao H."/>
            <person name="Ye R."/>
            <person name="Li L."/>
            <person name="Wei W."/>
            <person name="Wang X."/>
            <person name="Wang C."/>
            <person name="Yang T."/>
            <person name="Huo Q."/>
            <person name="Li W."/>
            <person name="Guo W."/>
            <person name="Chen H."/>
            <person name="Zhou L."/>
            <person name="Ni X."/>
            <person name="Tian J."/>
            <person name="Zhou Y."/>
            <person name="Sheng Y."/>
            <person name="Liu T."/>
            <person name="Pan Y."/>
            <person name="Xia L."/>
            <person name="Li J."/>
            <person name="Zhao F."/>
            <person name="Cao W."/>
        </authorList>
    </citation>
    <scope>NUCLEOTIDE SEQUENCE</scope>
    <source>
        <strain evidence="1">Hyas-2018</strain>
    </source>
</reference>
<protein>
    <submittedName>
        <fullName evidence="1">Uncharacterized protein</fullName>
    </submittedName>
</protein>